<dbReference type="FunFam" id="3.90.70.10:FF:000332">
    <property type="entry name" value="Cathepsin L1"/>
    <property type="match status" value="1"/>
</dbReference>
<dbReference type="EMBL" id="OU900106">
    <property type="protein sequence ID" value="CAG9857250.1"/>
    <property type="molecule type" value="Genomic_DNA"/>
</dbReference>
<protein>
    <submittedName>
        <fullName evidence="5">Uncharacterized protein</fullName>
    </submittedName>
</protein>
<evidence type="ECO:0000256" key="2">
    <source>
        <dbReference type="ARBA" id="ARBA00023157"/>
    </source>
</evidence>
<dbReference type="GO" id="GO:0006508">
    <property type="term" value="P:proteolysis"/>
    <property type="evidence" value="ECO:0007669"/>
    <property type="project" value="InterPro"/>
</dbReference>
<dbReference type="AlphaFoldDB" id="A0A9N9XMH3"/>
<evidence type="ECO:0000256" key="1">
    <source>
        <dbReference type="ARBA" id="ARBA00008455"/>
    </source>
</evidence>
<evidence type="ECO:0000313" key="5">
    <source>
        <dbReference type="EMBL" id="CAG9857250.1"/>
    </source>
</evidence>
<dbReference type="InterPro" id="IPR013128">
    <property type="entry name" value="Peptidase_C1A"/>
</dbReference>
<dbReference type="Pfam" id="PF00112">
    <property type="entry name" value="Peptidase_C1"/>
    <property type="match status" value="1"/>
</dbReference>
<name>A0A9N9XMH3_PHYSR</name>
<keyword evidence="2" id="KW-1015">Disulfide bond</keyword>
<dbReference type="SUPFAM" id="SSF54001">
    <property type="entry name" value="Cysteine proteinases"/>
    <property type="match status" value="1"/>
</dbReference>
<reference evidence="5" key="1">
    <citation type="submission" date="2022-01" db="EMBL/GenBank/DDBJ databases">
        <authorList>
            <person name="King R."/>
        </authorList>
    </citation>
    <scope>NUCLEOTIDE SEQUENCE</scope>
</reference>
<proteinExistence type="inferred from homology"/>
<dbReference type="Gene3D" id="3.90.70.10">
    <property type="entry name" value="Cysteine proteinases"/>
    <property type="match status" value="1"/>
</dbReference>
<feature type="domain" description="Cathepsin propeptide inhibitor" evidence="4">
    <location>
        <begin position="13"/>
        <end position="70"/>
    </location>
</feature>
<dbReference type="InterPro" id="IPR038765">
    <property type="entry name" value="Papain-like_cys_pep_sf"/>
</dbReference>
<dbReference type="InterPro" id="IPR000668">
    <property type="entry name" value="Peptidase_C1A_C"/>
</dbReference>
<dbReference type="CDD" id="cd02248">
    <property type="entry name" value="Peptidase_C1A"/>
    <property type="match status" value="1"/>
</dbReference>
<dbReference type="SMART" id="SM00848">
    <property type="entry name" value="Inhibitor_I29"/>
    <property type="match status" value="1"/>
</dbReference>
<dbReference type="InterPro" id="IPR013201">
    <property type="entry name" value="Prot_inhib_I29"/>
</dbReference>
<sequence length="313" mass="34970">MLLRLITNKLIYFKSDFNKSYATPEEENHRFRIFQENLDKIQTHNARYEAGLETFYMGINQFTDIDAAEFRQSIKKTHQPLPNNSVRKGIKDFRVEDVPESKDWVTEGAVLPIRDQTTNCRFGEWAFSAAAALEGQNFIKNKKSYALSPQQLIDCDKGWNDGCASGDATAAFEYTVANGLSSEDEYPFRQATLPCDGSRLKSNVTASGFVKLDAGEDVLKAAVGTAGPVTAKIYFGPMQHYAGGILASMDCFNDMTFMDFTVLVVGYGADGDQLYWLIKNCWGTTWGEKGYLKLAREANYQCGIGLDCSYPLL</sequence>
<evidence type="ECO:0000259" key="3">
    <source>
        <dbReference type="SMART" id="SM00645"/>
    </source>
</evidence>
<dbReference type="SMART" id="SM00645">
    <property type="entry name" value="Pept_C1"/>
    <property type="match status" value="1"/>
</dbReference>
<keyword evidence="6" id="KW-1185">Reference proteome</keyword>
<accession>A0A9N9XMH3</accession>
<dbReference type="PANTHER" id="PTHR12411">
    <property type="entry name" value="CYSTEINE PROTEASE FAMILY C1-RELATED"/>
    <property type="match status" value="1"/>
</dbReference>
<dbReference type="OrthoDB" id="5855924at2759"/>
<evidence type="ECO:0000313" key="6">
    <source>
        <dbReference type="Proteomes" id="UP001153712"/>
    </source>
</evidence>
<feature type="domain" description="Peptidase C1A papain C-terminal" evidence="3">
    <location>
        <begin position="98"/>
        <end position="312"/>
    </location>
</feature>
<dbReference type="Pfam" id="PF08246">
    <property type="entry name" value="Inhibitor_I29"/>
    <property type="match status" value="1"/>
</dbReference>
<comment type="similarity">
    <text evidence="1">Belongs to the peptidase C1 family.</text>
</comment>
<gene>
    <name evidence="5" type="ORF">PHYEVI_LOCUS3655</name>
</gene>
<organism evidence="5 6">
    <name type="scientific">Phyllotreta striolata</name>
    <name type="common">Striped flea beetle</name>
    <name type="synonym">Crioceris striolata</name>
    <dbReference type="NCBI Taxonomy" id="444603"/>
    <lineage>
        <taxon>Eukaryota</taxon>
        <taxon>Metazoa</taxon>
        <taxon>Ecdysozoa</taxon>
        <taxon>Arthropoda</taxon>
        <taxon>Hexapoda</taxon>
        <taxon>Insecta</taxon>
        <taxon>Pterygota</taxon>
        <taxon>Neoptera</taxon>
        <taxon>Endopterygota</taxon>
        <taxon>Coleoptera</taxon>
        <taxon>Polyphaga</taxon>
        <taxon>Cucujiformia</taxon>
        <taxon>Chrysomeloidea</taxon>
        <taxon>Chrysomelidae</taxon>
        <taxon>Galerucinae</taxon>
        <taxon>Alticini</taxon>
        <taxon>Phyllotreta</taxon>
    </lineage>
</organism>
<evidence type="ECO:0000259" key="4">
    <source>
        <dbReference type="SMART" id="SM00848"/>
    </source>
</evidence>
<dbReference type="InterPro" id="IPR039417">
    <property type="entry name" value="Peptidase_C1A_papain-like"/>
</dbReference>
<dbReference type="GO" id="GO:0008234">
    <property type="term" value="F:cysteine-type peptidase activity"/>
    <property type="evidence" value="ECO:0007669"/>
    <property type="project" value="InterPro"/>
</dbReference>
<dbReference type="Proteomes" id="UP001153712">
    <property type="component" value="Chromosome 13"/>
</dbReference>